<dbReference type="EMBL" id="CM012440">
    <property type="protein sequence ID" value="RVE73840.1"/>
    <property type="molecule type" value="Genomic_DNA"/>
</dbReference>
<dbReference type="OrthoDB" id="8942084at2759"/>
<dbReference type="Proteomes" id="UP000283210">
    <property type="component" value="Chromosome 4"/>
</dbReference>
<accession>A0A3S2Q8S9</accession>
<name>A0A3S2Q8S9_ORYJA</name>
<evidence type="ECO:0000313" key="2">
    <source>
        <dbReference type="Proteomes" id="UP000283210"/>
    </source>
</evidence>
<reference evidence="1 2" key="2">
    <citation type="submission" date="2019-01" db="EMBL/GenBank/DDBJ databases">
        <title>A chromosome length genome reference of the Java medaka (oryzias javanicus).</title>
        <authorList>
            <person name="Herpin A."/>
            <person name="Takehana Y."/>
            <person name="Naruse K."/>
            <person name="Ansai S."/>
            <person name="Kawaguchi M."/>
        </authorList>
    </citation>
    <scope>NUCLEOTIDE SEQUENCE [LARGE SCALE GENOMIC DNA]</scope>
    <source>
        <strain evidence="1">RS831</strain>
        <tissue evidence="1">Whole body</tissue>
    </source>
</reference>
<evidence type="ECO:0000313" key="1">
    <source>
        <dbReference type="EMBL" id="RVE73840.1"/>
    </source>
</evidence>
<gene>
    <name evidence="1" type="ORF">OJAV_G00035230</name>
</gene>
<keyword evidence="2" id="KW-1185">Reference proteome</keyword>
<sequence>MNMEFLKSLVPNVISVEASAEDGAASSREPGPRLLRMKRLGLLAMGHTIEEDVADPGIKADPGVGFSKSARSKQMRFRGTSVHMTAYLVL</sequence>
<protein>
    <submittedName>
        <fullName evidence="1">Uncharacterized protein</fullName>
    </submittedName>
</protein>
<organism evidence="1 2">
    <name type="scientific">Oryzias javanicus</name>
    <name type="common">Javanese ricefish</name>
    <name type="synonym">Aplocheilus javanicus</name>
    <dbReference type="NCBI Taxonomy" id="123683"/>
    <lineage>
        <taxon>Eukaryota</taxon>
        <taxon>Metazoa</taxon>
        <taxon>Chordata</taxon>
        <taxon>Craniata</taxon>
        <taxon>Vertebrata</taxon>
        <taxon>Euteleostomi</taxon>
        <taxon>Actinopterygii</taxon>
        <taxon>Neopterygii</taxon>
        <taxon>Teleostei</taxon>
        <taxon>Neoteleostei</taxon>
        <taxon>Acanthomorphata</taxon>
        <taxon>Ovalentaria</taxon>
        <taxon>Atherinomorphae</taxon>
        <taxon>Beloniformes</taxon>
        <taxon>Adrianichthyidae</taxon>
        <taxon>Oryziinae</taxon>
        <taxon>Oryzias</taxon>
    </lineage>
</organism>
<reference evidence="1 2" key="1">
    <citation type="submission" date="2018-11" db="EMBL/GenBank/DDBJ databases">
        <authorList>
            <person name="Lopez-Roques C."/>
            <person name="Donnadieu C."/>
            <person name="Bouchez O."/>
            <person name="Klopp C."/>
            <person name="Cabau C."/>
            <person name="Zahm M."/>
        </authorList>
    </citation>
    <scope>NUCLEOTIDE SEQUENCE [LARGE SCALE GENOMIC DNA]</scope>
    <source>
        <strain evidence="1">RS831</strain>
        <tissue evidence="1">Whole body</tissue>
    </source>
</reference>
<proteinExistence type="predicted"/>
<dbReference type="AlphaFoldDB" id="A0A3S2Q8S9"/>